<proteinExistence type="predicted"/>
<dbReference type="OrthoDB" id="5855924at2759"/>
<gene>
    <name evidence="2" type="ORF">CALMAC_LOCUS3703</name>
</gene>
<dbReference type="Proteomes" id="UP000410492">
    <property type="component" value="Unassembled WGS sequence"/>
</dbReference>
<dbReference type="Pfam" id="PF08246">
    <property type="entry name" value="Inhibitor_I29"/>
    <property type="match status" value="1"/>
</dbReference>
<dbReference type="SMART" id="SM00848">
    <property type="entry name" value="Inhibitor_I29"/>
    <property type="match status" value="1"/>
</dbReference>
<dbReference type="EMBL" id="CAACVG010005213">
    <property type="protein sequence ID" value="VEN39007.1"/>
    <property type="molecule type" value="Genomic_DNA"/>
</dbReference>
<accession>A0A653BVM1</accession>
<name>A0A653BVM1_CALMS</name>
<feature type="domain" description="Cathepsin propeptide inhibitor" evidence="1">
    <location>
        <begin position="83"/>
        <end position="143"/>
    </location>
</feature>
<sequence length="153" mass="17950">MAERMLQPLRQKLVRILQAVNPVFLDVYEQRGSKKGVAGCKENLLIDGCVTQDSKQYKRNLSRPATLLIVLVVMAATHAEEEWEKFKLKYDKHYDSPEEEQKRFQIFKHNLEMVEKHNKDYKEGKTTWEMGIYGFADMTIDEIEKILGFKPLI</sequence>
<dbReference type="SUPFAM" id="SSF54001">
    <property type="entry name" value="Cysteine proteinases"/>
    <property type="match status" value="1"/>
</dbReference>
<protein>
    <recommendedName>
        <fullName evidence="1">Cathepsin propeptide inhibitor domain-containing protein</fullName>
    </recommendedName>
</protein>
<evidence type="ECO:0000259" key="1">
    <source>
        <dbReference type="SMART" id="SM00848"/>
    </source>
</evidence>
<dbReference type="InterPro" id="IPR013201">
    <property type="entry name" value="Prot_inhib_I29"/>
</dbReference>
<evidence type="ECO:0000313" key="3">
    <source>
        <dbReference type="Proteomes" id="UP000410492"/>
    </source>
</evidence>
<dbReference type="Gene3D" id="1.10.287.2250">
    <property type="match status" value="1"/>
</dbReference>
<dbReference type="AlphaFoldDB" id="A0A653BVM1"/>
<evidence type="ECO:0000313" key="2">
    <source>
        <dbReference type="EMBL" id="VEN39007.1"/>
    </source>
</evidence>
<keyword evidence="3" id="KW-1185">Reference proteome</keyword>
<reference evidence="2 3" key="1">
    <citation type="submission" date="2019-01" db="EMBL/GenBank/DDBJ databases">
        <authorList>
            <person name="Sayadi A."/>
        </authorList>
    </citation>
    <scope>NUCLEOTIDE SEQUENCE [LARGE SCALE GENOMIC DNA]</scope>
</reference>
<dbReference type="InterPro" id="IPR038765">
    <property type="entry name" value="Papain-like_cys_pep_sf"/>
</dbReference>
<organism evidence="2 3">
    <name type="scientific">Callosobruchus maculatus</name>
    <name type="common">Southern cowpea weevil</name>
    <name type="synonym">Pulse bruchid</name>
    <dbReference type="NCBI Taxonomy" id="64391"/>
    <lineage>
        <taxon>Eukaryota</taxon>
        <taxon>Metazoa</taxon>
        <taxon>Ecdysozoa</taxon>
        <taxon>Arthropoda</taxon>
        <taxon>Hexapoda</taxon>
        <taxon>Insecta</taxon>
        <taxon>Pterygota</taxon>
        <taxon>Neoptera</taxon>
        <taxon>Endopterygota</taxon>
        <taxon>Coleoptera</taxon>
        <taxon>Polyphaga</taxon>
        <taxon>Cucujiformia</taxon>
        <taxon>Chrysomeloidea</taxon>
        <taxon>Chrysomelidae</taxon>
        <taxon>Bruchinae</taxon>
        <taxon>Bruchini</taxon>
        <taxon>Callosobruchus</taxon>
    </lineage>
</organism>